<protein>
    <submittedName>
        <fullName evidence="4">Uncharacterized protein</fullName>
    </submittedName>
</protein>
<keyword evidence="1" id="KW-0732">Signal</keyword>
<gene>
    <name evidence="4" type="ORF">C41B8_13430</name>
</gene>
<evidence type="ECO:0000256" key="1">
    <source>
        <dbReference type="SAM" id="SignalP"/>
    </source>
</evidence>
<feature type="domain" description="Choice-of-anchor A" evidence="3">
    <location>
        <begin position="30"/>
        <end position="279"/>
    </location>
</feature>
<comment type="caution">
    <text evidence="4">The sequence shown here is derived from an EMBL/GenBank/DDBJ whole genome shotgun (WGS) entry which is preliminary data.</text>
</comment>
<dbReference type="STRING" id="1304275.C41B8_13430"/>
<dbReference type="AlphaFoldDB" id="A0A084IJ56"/>
<dbReference type="RefSeq" id="WP_037339201.1">
    <property type="nucleotide sequence ID" value="NZ_APNK01000023.1"/>
</dbReference>
<evidence type="ECO:0000259" key="2">
    <source>
        <dbReference type="Pfam" id="PF07589"/>
    </source>
</evidence>
<keyword evidence="5" id="KW-1185">Reference proteome</keyword>
<sequence>MHRYLSVVFAAAIGLSVASTASASMLSAGDVLNQFNLVVFGDLNTSSHVDGRTYVGGNLTGNGDFYQHGSQAPTSAYPALIVGGNVTGGDKHVNSNGDAWIGGNVDHLTMNGGTATVGGSVDTSSSHGNIQTGSVAIPDLESILRGYSSSLAGEAGNATVSINGGRATFTADASQPLTVFNIAGSFFNGINEIQVNSDPSAQVLINVDGDPGRIAANFLGDYSSSQPNLLWNFFDASAIDFQNQFRGSILAPDASISNENNLEGSVVANTFDQHGEVHLPGFGNNFPPVDQPPADVPEPSAWLLFLVGIVAIGVVRYRRTPLDRATAGA</sequence>
<dbReference type="InterPro" id="IPR026588">
    <property type="entry name" value="Choice_anch_A"/>
</dbReference>
<dbReference type="Pfam" id="PF20597">
    <property type="entry name" value="pAdhesive_15"/>
    <property type="match status" value="1"/>
</dbReference>
<evidence type="ECO:0000259" key="3">
    <source>
        <dbReference type="Pfam" id="PF20597"/>
    </source>
</evidence>
<reference evidence="4 5" key="1">
    <citation type="submission" date="2013-03" db="EMBL/GenBank/DDBJ databases">
        <title>Salinisphaera hydrothermalis C41B8 Genome Sequencing.</title>
        <authorList>
            <person name="Li C."/>
            <person name="Lai Q."/>
            <person name="Shao Z."/>
        </authorList>
    </citation>
    <scope>NUCLEOTIDE SEQUENCE [LARGE SCALE GENOMIC DNA]</scope>
    <source>
        <strain evidence="4 5">C41B8</strain>
    </source>
</reference>
<dbReference type="NCBIfam" id="TIGR04215">
    <property type="entry name" value="choice_anch_A"/>
    <property type="match status" value="1"/>
</dbReference>
<feature type="chain" id="PRO_5001776520" evidence="1">
    <location>
        <begin position="24"/>
        <end position="329"/>
    </location>
</feature>
<evidence type="ECO:0000313" key="5">
    <source>
        <dbReference type="Proteomes" id="UP000028302"/>
    </source>
</evidence>
<dbReference type="eggNOG" id="COG3209">
    <property type="taxonomic scope" value="Bacteria"/>
</dbReference>
<dbReference type="Pfam" id="PF07589">
    <property type="entry name" value="PEP-CTERM"/>
    <property type="match status" value="1"/>
</dbReference>
<dbReference type="Proteomes" id="UP000028302">
    <property type="component" value="Unassembled WGS sequence"/>
</dbReference>
<dbReference type="NCBIfam" id="TIGR02595">
    <property type="entry name" value="PEP_CTERM"/>
    <property type="match status" value="1"/>
</dbReference>
<accession>A0A084IJ56</accession>
<feature type="domain" description="Ice-binding protein C-terminal" evidence="2">
    <location>
        <begin position="295"/>
        <end position="319"/>
    </location>
</feature>
<organism evidence="4 5">
    <name type="scientific">Salinisphaera hydrothermalis (strain C41B8)</name>
    <dbReference type="NCBI Taxonomy" id="1304275"/>
    <lineage>
        <taxon>Bacteria</taxon>
        <taxon>Pseudomonadati</taxon>
        <taxon>Pseudomonadota</taxon>
        <taxon>Gammaproteobacteria</taxon>
        <taxon>Salinisphaerales</taxon>
        <taxon>Salinisphaeraceae</taxon>
        <taxon>Salinisphaera</taxon>
    </lineage>
</organism>
<feature type="signal peptide" evidence="1">
    <location>
        <begin position="1"/>
        <end position="23"/>
    </location>
</feature>
<proteinExistence type="predicted"/>
<dbReference type="EMBL" id="APNK01000023">
    <property type="protein sequence ID" value="KEZ76740.1"/>
    <property type="molecule type" value="Genomic_DNA"/>
</dbReference>
<evidence type="ECO:0000313" key="4">
    <source>
        <dbReference type="EMBL" id="KEZ76740.1"/>
    </source>
</evidence>
<dbReference type="OrthoDB" id="8775303at2"/>
<name>A0A084IJ56_SALHC</name>
<dbReference type="InterPro" id="IPR013424">
    <property type="entry name" value="Ice-binding_C"/>
</dbReference>